<name>A0A1Y6B3Y4_9PROT</name>
<dbReference type="Proteomes" id="UP000192917">
    <property type="component" value="Unassembled WGS sequence"/>
</dbReference>
<keyword evidence="3" id="KW-1185">Reference proteome</keyword>
<evidence type="ECO:0000313" key="2">
    <source>
        <dbReference type="EMBL" id="SME88769.1"/>
    </source>
</evidence>
<dbReference type="STRING" id="560819.SAMN05428998_101137"/>
<feature type="region of interest" description="Disordered" evidence="1">
    <location>
        <begin position="118"/>
        <end position="165"/>
    </location>
</feature>
<accession>A0A1Y6B3Y4</accession>
<reference evidence="2 3" key="1">
    <citation type="submission" date="2017-04" db="EMBL/GenBank/DDBJ databases">
        <authorList>
            <person name="Afonso C.L."/>
            <person name="Miller P.J."/>
            <person name="Scott M.A."/>
            <person name="Spackman E."/>
            <person name="Goraichik I."/>
            <person name="Dimitrov K.M."/>
            <person name="Suarez D.L."/>
            <person name="Swayne D.E."/>
        </authorList>
    </citation>
    <scope>NUCLEOTIDE SEQUENCE [LARGE SCALE GENOMIC DNA]</scope>
    <source>
        <strain evidence="2 3">USBA 355</strain>
    </source>
</reference>
<evidence type="ECO:0008006" key="4">
    <source>
        <dbReference type="Google" id="ProtNLM"/>
    </source>
</evidence>
<organism evidence="2 3">
    <name type="scientific">Tistlia consotensis USBA 355</name>
    <dbReference type="NCBI Taxonomy" id="560819"/>
    <lineage>
        <taxon>Bacteria</taxon>
        <taxon>Pseudomonadati</taxon>
        <taxon>Pseudomonadota</taxon>
        <taxon>Alphaproteobacteria</taxon>
        <taxon>Rhodospirillales</taxon>
        <taxon>Rhodovibrionaceae</taxon>
        <taxon>Tistlia</taxon>
    </lineage>
</organism>
<evidence type="ECO:0000256" key="1">
    <source>
        <dbReference type="SAM" id="MobiDB-lite"/>
    </source>
</evidence>
<dbReference type="Gene3D" id="2.30.30.220">
    <property type="entry name" value="SspB-like"/>
    <property type="match status" value="1"/>
</dbReference>
<sequence>MMDDLFRYDRMVENALRNVVREALEVTAEHGLTGDHHFYLTFRTDWPGVEVSPALKQRYPREMTIVLQHRYWDLTVEPERFSVTLTFNEVPETLVVPFAAVAAFADPSVRFGLQFASTAVEEEDEESEEEGAESGEPEEAADDEAEPEAKPGENVVTLDRFRNKT</sequence>
<dbReference type="EMBL" id="FWZX01000001">
    <property type="protein sequence ID" value="SME88769.1"/>
    <property type="molecule type" value="Genomic_DNA"/>
</dbReference>
<dbReference type="RefSeq" id="WP_085120499.1">
    <property type="nucleotide sequence ID" value="NZ_FWZX01000001.1"/>
</dbReference>
<evidence type="ECO:0000313" key="3">
    <source>
        <dbReference type="Proteomes" id="UP000192917"/>
    </source>
</evidence>
<dbReference type="InterPro" id="IPR007481">
    <property type="entry name" value="SspB"/>
</dbReference>
<feature type="compositionally biased region" description="Acidic residues" evidence="1">
    <location>
        <begin position="120"/>
        <end position="146"/>
    </location>
</feature>
<protein>
    <recommendedName>
        <fullName evidence="4">Stringent starvation protein B</fullName>
    </recommendedName>
</protein>
<dbReference type="SUPFAM" id="SSF101738">
    <property type="entry name" value="SspB-like"/>
    <property type="match status" value="1"/>
</dbReference>
<proteinExistence type="predicted"/>
<dbReference type="AlphaFoldDB" id="A0A1Y6B3Y4"/>
<gene>
    <name evidence="2" type="ORF">SAMN05428998_101137</name>
</gene>
<dbReference type="InterPro" id="IPR036760">
    <property type="entry name" value="SspB-like_sf"/>
</dbReference>
<dbReference type="Pfam" id="PF04386">
    <property type="entry name" value="SspB"/>
    <property type="match status" value="1"/>
</dbReference>